<protein>
    <submittedName>
        <fullName evidence="2">Uncharacterized protein</fullName>
    </submittedName>
</protein>
<dbReference type="Proteomes" id="UP000784294">
    <property type="component" value="Unassembled WGS sequence"/>
</dbReference>
<keyword evidence="3" id="KW-1185">Reference proteome</keyword>
<evidence type="ECO:0000313" key="3">
    <source>
        <dbReference type="Proteomes" id="UP000784294"/>
    </source>
</evidence>
<feature type="region of interest" description="Disordered" evidence="1">
    <location>
        <begin position="52"/>
        <end position="77"/>
    </location>
</feature>
<reference evidence="2" key="1">
    <citation type="submission" date="2018-11" db="EMBL/GenBank/DDBJ databases">
        <authorList>
            <consortium name="Pathogen Informatics"/>
        </authorList>
    </citation>
    <scope>NUCLEOTIDE SEQUENCE</scope>
</reference>
<gene>
    <name evidence="2" type="ORF">PXEA_LOCUS20819</name>
</gene>
<organism evidence="2 3">
    <name type="scientific">Protopolystoma xenopodis</name>
    <dbReference type="NCBI Taxonomy" id="117903"/>
    <lineage>
        <taxon>Eukaryota</taxon>
        <taxon>Metazoa</taxon>
        <taxon>Spiralia</taxon>
        <taxon>Lophotrochozoa</taxon>
        <taxon>Platyhelminthes</taxon>
        <taxon>Monogenea</taxon>
        <taxon>Polyopisthocotylea</taxon>
        <taxon>Polystomatidea</taxon>
        <taxon>Polystomatidae</taxon>
        <taxon>Protopolystoma</taxon>
    </lineage>
</organism>
<accession>A0A448X3L9</accession>
<proteinExistence type="predicted"/>
<evidence type="ECO:0000313" key="2">
    <source>
        <dbReference type="EMBL" id="VEL27379.1"/>
    </source>
</evidence>
<evidence type="ECO:0000256" key="1">
    <source>
        <dbReference type="SAM" id="MobiDB-lite"/>
    </source>
</evidence>
<sequence length="214" mass="23190">MCTTAPTGRPLLPTRRQCVNARALSLSLSLLSDSACRREPLSMVPLARFRSRRRDSTSARPLPAASHLPADPSPFRPRARLTFGRYSHAARHLSPSRQLGCHVRIGNGPSGHVRLPLRLPVVLLVRGGQESETAIDTTSAATSRCQEGILGLGTFSNSRPVRQSVETPATHFGDFWLTSIGSGSTGHQEIAMTIVQVDSPDDTCTCWPLDVQCD</sequence>
<dbReference type="AlphaFoldDB" id="A0A448X3L9"/>
<comment type="caution">
    <text evidence="2">The sequence shown here is derived from an EMBL/GenBank/DDBJ whole genome shotgun (WGS) entry which is preliminary data.</text>
</comment>
<name>A0A448X3L9_9PLAT</name>
<dbReference type="EMBL" id="CAAALY010086837">
    <property type="protein sequence ID" value="VEL27379.1"/>
    <property type="molecule type" value="Genomic_DNA"/>
</dbReference>